<sequence>MFFHCRVYLYAIVAVVLFLSGQGTCEGKKPKSGNLRNPERNIVVAADPAQTQPQPDGEEVTKQGECTNFNLKVFINIKYYSCCGGIKNSTVKDEPEYPNFQCNPSRFGYAELNVSKSFDCNGPEGQGNAKTRCSERWGWFDDPESCWVWSECFEGACAKETLEIGSSTKDETAFCGDGRCDANSESSANCPIDCCQSENPVCVPTNNTCPDACCSESHCCNGPTSATQQLVQKLWMAVLGILAGLLILINIICCCCCYCCYSKCCKKNSTI</sequence>
<keyword evidence="1" id="KW-0812">Transmembrane</keyword>
<comment type="caution">
    <text evidence="3">The sequence shown here is derived from an EMBL/GenBank/DDBJ whole genome shotgun (WGS) entry which is preliminary data.</text>
</comment>
<keyword evidence="4" id="KW-1185">Reference proteome</keyword>
<feature type="chain" id="PRO_5013863037" evidence="2">
    <location>
        <begin position="28"/>
        <end position="271"/>
    </location>
</feature>
<dbReference type="OrthoDB" id="10385785at2759"/>
<keyword evidence="1" id="KW-0472">Membrane</keyword>
<organism evidence="3 4">
    <name type="scientific">Stichopus japonicus</name>
    <name type="common">Sea cucumber</name>
    <dbReference type="NCBI Taxonomy" id="307972"/>
    <lineage>
        <taxon>Eukaryota</taxon>
        <taxon>Metazoa</taxon>
        <taxon>Echinodermata</taxon>
        <taxon>Eleutherozoa</taxon>
        <taxon>Echinozoa</taxon>
        <taxon>Holothuroidea</taxon>
        <taxon>Aspidochirotacea</taxon>
        <taxon>Aspidochirotida</taxon>
        <taxon>Stichopodidae</taxon>
        <taxon>Apostichopus</taxon>
    </lineage>
</organism>
<evidence type="ECO:0000313" key="4">
    <source>
        <dbReference type="Proteomes" id="UP000230750"/>
    </source>
</evidence>
<keyword evidence="1" id="KW-1133">Transmembrane helix</keyword>
<feature type="signal peptide" evidence="2">
    <location>
        <begin position="1"/>
        <end position="27"/>
    </location>
</feature>
<keyword evidence="2" id="KW-0732">Signal</keyword>
<evidence type="ECO:0000256" key="1">
    <source>
        <dbReference type="SAM" id="Phobius"/>
    </source>
</evidence>
<accession>A0A2G8JBH8</accession>
<evidence type="ECO:0000256" key="2">
    <source>
        <dbReference type="SAM" id="SignalP"/>
    </source>
</evidence>
<evidence type="ECO:0000313" key="3">
    <source>
        <dbReference type="EMBL" id="PIK33094.1"/>
    </source>
</evidence>
<reference evidence="3 4" key="1">
    <citation type="journal article" date="2017" name="PLoS Biol.">
        <title>The sea cucumber genome provides insights into morphological evolution and visceral regeneration.</title>
        <authorList>
            <person name="Zhang X."/>
            <person name="Sun L."/>
            <person name="Yuan J."/>
            <person name="Sun Y."/>
            <person name="Gao Y."/>
            <person name="Zhang L."/>
            <person name="Li S."/>
            <person name="Dai H."/>
            <person name="Hamel J.F."/>
            <person name="Liu C."/>
            <person name="Yu Y."/>
            <person name="Liu S."/>
            <person name="Lin W."/>
            <person name="Guo K."/>
            <person name="Jin S."/>
            <person name="Xu P."/>
            <person name="Storey K.B."/>
            <person name="Huan P."/>
            <person name="Zhang T."/>
            <person name="Zhou Y."/>
            <person name="Zhang J."/>
            <person name="Lin C."/>
            <person name="Li X."/>
            <person name="Xing L."/>
            <person name="Huo D."/>
            <person name="Sun M."/>
            <person name="Wang L."/>
            <person name="Mercier A."/>
            <person name="Li F."/>
            <person name="Yang H."/>
            <person name="Xiang J."/>
        </authorList>
    </citation>
    <scope>NUCLEOTIDE SEQUENCE [LARGE SCALE GENOMIC DNA]</scope>
    <source>
        <strain evidence="3">Shaxun</strain>
        <tissue evidence="3">Muscle</tissue>
    </source>
</reference>
<protein>
    <submittedName>
        <fullName evidence="3">Uncharacterized protein</fullName>
    </submittedName>
</protein>
<dbReference type="EMBL" id="MRZV01002742">
    <property type="protein sequence ID" value="PIK33094.1"/>
    <property type="molecule type" value="Genomic_DNA"/>
</dbReference>
<dbReference type="AlphaFoldDB" id="A0A2G8JBH8"/>
<dbReference type="Proteomes" id="UP000230750">
    <property type="component" value="Unassembled WGS sequence"/>
</dbReference>
<name>A0A2G8JBH8_STIJA</name>
<gene>
    <name evidence="3" type="ORF">BSL78_30094</name>
</gene>
<feature type="transmembrane region" description="Helical" evidence="1">
    <location>
        <begin position="234"/>
        <end position="261"/>
    </location>
</feature>
<proteinExistence type="predicted"/>